<feature type="region of interest" description="Disordered" evidence="1">
    <location>
        <begin position="342"/>
        <end position="376"/>
    </location>
</feature>
<proteinExistence type="predicted"/>
<dbReference type="STRING" id="914234.M2RNP5"/>
<dbReference type="EMBL" id="KB445793">
    <property type="protein sequence ID" value="EMD40067.1"/>
    <property type="molecule type" value="Genomic_DNA"/>
</dbReference>
<evidence type="ECO:0000313" key="2">
    <source>
        <dbReference type="EMBL" id="EMD40067.1"/>
    </source>
</evidence>
<dbReference type="HOGENOM" id="CLU_727557_0_0_1"/>
<dbReference type="Proteomes" id="UP000016930">
    <property type="component" value="Unassembled WGS sequence"/>
</dbReference>
<organism evidence="2 3">
    <name type="scientific">Ceriporiopsis subvermispora (strain B)</name>
    <name type="common">White-rot fungus</name>
    <name type="synonym">Gelatoporia subvermispora</name>
    <dbReference type="NCBI Taxonomy" id="914234"/>
    <lineage>
        <taxon>Eukaryota</taxon>
        <taxon>Fungi</taxon>
        <taxon>Dikarya</taxon>
        <taxon>Basidiomycota</taxon>
        <taxon>Agaricomycotina</taxon>
        <taxon>Agaricomycetes</taxon>
        <taxon>Polyporales</taxon>
        <taxon>Gelatoporiaceae</taxon>
        <taxon>Gelatoporia</taxon>
    </lineage>
</organism>
<keyword evidence="3" id="KW-1185">Reference proteome</keyword>
<accession>M2RNP5</accession>
<name>M2RNP5_CERS8</name>
<reference evidence="2 3" key="1">
    <citation type="journal article" date="2012" name="Proc. Natl. Acad. Sci. U.S.A.">
        <title>Comparative genomics of Ceriporiopsis subvermispora and Phanerochaete chrysosporium provide insight into selective ligninolysis.</title>
        <authorList>
            <person name="Fernandez-Fueyo E."/>
            <person name="Ruiz-Duenas F.J."/>
            <person name="Ferreira P."/>
            <person name="Floudas D."/>
            <person name="Hibbett D.S."/>
            <person name="Canessa P."/>
            <person name="Larrondo L.F."/>
            <person name="James T.Y."/>
            <person name="Seelenfreund D."/>
            <person name="Lobos S."/>
            <person name="Polanco R."/>
            <person name="Tello M."/>
            <person name="Honda Y."/>
            <person name="Watanabe T."/>
            <person name="Watanabe T."/>
            <person name="Ryu J.S."/>
            <person name="Kubicek C.P."/>
            <person name="Schmoll M."/>
            <person name="Gaskell J."/>
            <person name="Hammel K.E."/>
            <person name="St John F.J."/>
            <person name="Vanden Wymelenberg A."/>
            <person name="Sabat G."/>
            <person name="Splinter BonDurant S."/>
            <person name="Syed K."/>
            <person name="Yadav J.S."/>
            <person name="Doddapaneni H."/>
            <person name="Subramanian V."/>
            <person name="Lavin J.L."/>
            <person name="Oguiza J.A."/>
            <person name="Perez G."/>
            <person name="Pisabarro A.G."/>
            <person name="Ramirez L."/>
            <person name="Santoyo F."/>
            <person name="Master E."/>
            <person name="Coutinho P.M."/>
            <person name="Henrissat B."/>
            <person name="Lombard V."/>
            <person name="Magnuson J.K."/>
            <person name="Kuees U."/>
            <person name="Hori C."/>
            <person name="Igarashi K."/>
            <person name="Samejima M."/>
            <person name="Held B.W."/>
            <person name="Barry K.W."/>
            <person name="LaButti K.M."/>
            <person name="Lapidus A."/>
            <person name="Lindquist E.A."/>
            <person name="Lucas S.M."/>
            <person name="Riley R."/>
            <person name="Salamov A.A."/>
            <person name="Hoffmeister D."/>
            <person name="Schwenk D."/>
            <person name="Hadar Y."/>
            <person name="Yarden O."/>
            <person name="de Vries R.P."/>
            <person name="Wiebenga A."/>
            <person name="Stenlid J."/>
            <person name="Eastwood D."/>
            <person name="Grigoriev I.V."/>
            <person name="Berka R.M."/>
            <person name="Blanchette R.A."/>
            <person name="Kersten P."/>
            <person name="Martinez A.T."/>
            <person name="Vicuna R."/>
            <person name="Cullen D."/>
        </authorList>
    </citation>
    <scope>NUCLEOTIDE SEQUENCE [LARGE SCALE GENOMIC DNA]</scope>
    <source>
        <strain evidence="2 3">B</strain>
    </source>
</reference>
<dbReference type="AlphaFoldDB" id="M2RNP5"/>
<sequence length="376" mass="43928">MTIPALTASSIAHRARISSALKALKPPQFRMEVVKLRAHQIPTKWSLYRNLLRTAPTKDIRWRVRMGFRQDKSLRRAGDVRRSLEKWHKWLDTFQAARNGDAHLQAVLSRYSRLIVAKRKKEEMHQMILDDIAWRQRHANRPVLKGSALRPSLYNRPLPMMTPMPMHVSGMIARRRKARARRQDRYAVLSDLSKDLESERTFESLLAQSIETPFRPEYSPNLGDWKHWITEEQRMIRESYELDNERARTPFPSELLESLKSARRAKVENKTRERARERSGEVLDITLKRHRGQPPAHLLDKMSEKEKHMDQVSRSPSEVGYVAQVKRALGHKLRNPDAWKVELGKPENREQLDEAQGAIDAENARRRAQAKTDEDS</sequence>
<evidence type="ECO:0000256" key="1">
    <source>
        <dbReference type="SAM" id="MobiDB-lite"/>
    </source>
</evidence>
<feature type="compositionally biased region" description="Basic and acidic residues" evidence="1">
    <location>
        <begin position="362"/>
        <end position="376"/>
    </location>
</feature>
<protein>
    <submittedName>
        <fullName evidence="2">Uncharacterized protein</fullName>
    </submittedName>
</protein>
<dbReference type="OrthoDB" id="2571149at2759"/>
<gene>
    <name evidence="2" type="ORF">CERSUDRAFT_112280</name>
</gene>
<evidence type="ECO:0000313" key="3">
    <source>
        <dbReference type="Proteomes" id="UP000016930"/>
    </source>
</evidence>
<feature type="compositionally biased region" description="Basic and acidic residues" evidence="1">
    <location>
        <begin position="342"/>
        <end position="352"/>
    </location>
</feature>